<dbReference type="EMBL" id="CAJOBC010001633">
    <property type="protein sequence ID" value="CAF3689960.1"/>
    <property type="molecule type" value="Genomic_DNA"/>
</dbReference>
<protein>
    <recommendedName>
        <fullName evidence="1">Calcineurin-like phosphoesterase domain-containing protein</fullName>
    </recommendedName>
</protein>
<dbReference type="Proteomes" id="UP000663829">
    <property type="component" value="Unassembled WGS sequence"/>
</dbReference>
<keyword evidence="6" id="KW-1185">Reference proteome</keyword>
<dbReference type="Pfam" id="PF00149">
    <property type="entry name" value="Metallophos"/>
    <property type="match status" value="1"/>
</dbReference>
<evidence type="ECO:0000313" key="2">
    <source>
        <dbReference type="EMBL" id="CAF0908452.1"/>
    </source>
</evidence>
<dbReference type="EMBL" id="CAJOBA010047137">
    <property type="protein sequence ID" value="CAF4197629.1"/>
    <property type="molecule type" value="Genomic_DNA"/>
</dbReference>
<dbReference type="Proteomes" id="UP000677228">
    <property type="component" value="Unassembled WGS sequence"/>
</dbReference>
<evidence type="ECO:0000313" key="5">
    <source>
        <dbReference type="EMBL" id="CAF4197629.1"/>
    </source>
</evidence>
<sequence length="112" mass="12603">MHTERVQSAVSKINELATNSFTNLKFVFIAGDITNTALKSQLVVQTILNNLTVQYYPIIGNHDQWPHSSTWETEQSVGDQIFLEAFKAILTSSNIIGYPNGTVYDPKEKRQS</sequence>
<name>A0A814A2H1_9BILA</name>
<dbReference type="EMBL" id="CAJNOQ010001633">
    <property type="protein sequence ID" value="CAF0908452.1"/>
    <property type="molecule type" value="Genomic_DNA"/>
</dbReference>
<proteinExistence type="predicted"/>
<dbReference type="InterPro" id="IPR029052">
    <property type="entry name" value="Metallo-depent_PP-like"/>
</dbReference>
<dbReference type="Proteomes" id="UP000681722">
    <property type="component" value="Unassembled WGS sequence"/>
</dbReference>
<dbReference type="AlphaFoldDB" id="A0A814A2H1"/>
<evidence type="ECO:0000313" key="3">
    <source>
        <dbReference type="EMBL" id="CAF1390061.1"/>
    </source>
</evidence>
<evidence type="ECO:0000259" key="1">
    <source>
        <dbReference type="Pfam" id="PF00149"/>
    </source>
</evidence>
<dbReference type="EMBL" id="CAJNOK010025435">
    <property type="protein sequence ID" value="CAF1390061.1"/>
    <property type="molecule type" value="Genomic_DNA"/>
</dbReference>
<dbReference type="Proteomes" id="UP000682733">
    <property type="component" value="Unassembled WGS sequence"/>
</dbReference>
<dbReference type="Gene3D" id="3.60.21.10">
    <property type="match status" value="1"/>
</dbReference>
<dbReference type="InterPro" id="IPR004843">
    <property type="entry name" value="Calcineurin-like_PHP"/>
</dbReference>
<reference evidence="2" key="1">
    <citation type="submission" date="2021-02" db="EMBL/GenBank/DDBJ databases">
        <authorList>
            <person name="Nowell W R."/>
        </authorList>
    </citation>
    <scope>NUCLEOTIDE SEQUENCE</scope>
</reference>
<gene>
    <name evidence="2" type="ORF">GPM918_LOCUS9016</name>
    <name evidence="3" type="ORF">OVA965_LOCUS32527</name>
    <name evidence="4" type="ORF">SRO942_LOCUS9017</name>
    <name evidence="5" type="ORF">TMI583_LOCUS33384</name>
</gene>
<evidence type="ECO:0000313" key="4">
    <source>
        <dbReference type="EMBL" id="CAF3689960.1"/>
    </source>
</evidence>
<accession>A0A814A2H1</accession>
<dbReference type="SUPFAM" id="SSF56300">
    <property type="entry name" value="Metallo-dependent phosphatases"/>
    <property type="match status" value="1"/>
</dbReference>
<dbReference type="OrthoDB" id="9992117at2759"/>
<evidence type="ECO:0000313" key="6">
    <source>
        <dbReference type="Proteomes" id="UP000663829"/>
    </source>
</evidence>
<dbReference type="CDD" id="cd00838">
    <property type="entry name" value="MPP_superfamily"/>
    <property type="match status" value="1"/>
</dbReference>
<dbReference type="GO" id="GO:0016787">
    <property type="term" value="F:hydrolase activity"/>
    <property type="evidence" value="ECO:0007669"/>
    <property type="project" value="InterPro"/>
</dbReference>
<organism evidence="2 6">
    <name type="scientific">Didymodactylos carnosus</name>
    <dbReference type="NCBI Taxonomy" id="1234261"/>
    <lineage>
        <taxon>Eukaryota</taxon>
        <taxon>Metazoa</taxon>
        <taxon>Spiralia</taxon>
        <taxon>Gnathifera</taxon>
        <taxon>Rotifera</taxon>
        <taxon>Eurotatoria</taxon>
        <taxon>Bdelloidea</taxon>
        <taxon>Philodinida</taxon>
        <taxon>Philodinidae</taxon>
        <taxon>Didymodactylos</taxon>
    </lineage>
</organism>
<feature type="domain" description="Calcineurin-like phosphoesterase" evidence="1">
    <location>
        <begin position="22"/>
        <end position="85"/>
    </location>
</feature>
<comment type="caution">
    <text evidence="2">The sequence shown here is derived from an EMBL/GenBank/DDBJ whole genome shotgun (WGS) entry which is preliminary data.</text>
</comment>